<name>A0A6S7I0G8_PARCT</name>
<gene>
    <name evidence="2" type="ORF">PACLA_8A047323</name>
</gene>
<keyword evidence="3" id="KW-1185">Reference proteome</keyword>
<dbReference type="EMBL" id="CACRXK020007251">
    <property type="protein sequence ID" value="CAB4011744.1"/>
    <property type="molecule type" value="Genomic_DNA"/>
</dbReference>
<evidence type="ECO:0000313" key="3">
    <source>
        <dbReference type="Proteomes" id="UP001152795"/>
    </source>
</evidence>
<protein>
    <submittedName>
        <fullName evidence="2">Uncharacterized protein</fullName>
    </submittedName>
</protein>
<feature type="compositionally biased region" description="Basic and acidic residues" evidence="1">
    <location>
        <begin position="1"/>
        <end position="13"/>
    </location>
</feature>
<evidence type="ECO:0000256" key="1">
    <source>
        <dbReference type="SAM" id="MobiDB-lite"/>
    </source>
</evidence>
<organism evidence="2 3">
    <name type="scientific">Paramuricea clavata</name>
    <name type="common">Red gorgonian</name>
    <name type="synonym">Violescent sea-whip</name>
    <dbReference type="NCBI Taxonomy" id="317549"/>
    <lineage>
        <taxon>Eukaryota</taxon>
        <taxon>Metazoa</taxon>
        <taxon>Cnidaria</taxon>
        <taxon>Anthozoa</taxon>
        <taxon>Octocorallia</taxon>
        <taxon>Malacalcyonacea</taxon>
        <taxon>Plexauridae</taxon>
        <taxon>Paramuricea</taxon>
    </lineage>
</organism>
<reference evidence="2" key="1">
    <citation type="submission" date="2020-04" db="EMBL/GenBank/DDBJ databases">
        <authorList>
            <person name="Alioto T."/>
            <person name="Alioto T."/>
            <person name="Gomez Garrido J."/>
        </authorList>
    </citation>
    <scope>NUCLEOTIDE SEQUENCE</scope>
    <source>
        <strain evidence="2">A484AB</strain>
    </source>
</reference>
<dbReference type="Proteomes" id="UP001152795">
    <property type="component" value="Unassembled WGS sequence"/>
</dbReference>
<dbReference type="AlphaFoldDB" id="A0A6S7I0G8"/>
<evidence type="ECO:0000313" key="2">
    <source>
        <dbReference type="EMBL" id="CAB4011744.1"/>
    </source>
</evidence>
<proteinExistence type="predicted"/>
<accession>A0A6S7I0G8</accession>
<comment type="caution">
    <text evidence="2">The sequence shown here is derived from an EMBL/GenBank/DDBJ whole genome shotgun (WGS) entry which is preliminary data.</text>
</comment>
<sequence>MQRERVAAIDEHQPLNGENVQSGDGDGNSGGDIHDSGGNINIDSGDTGSDDDEGGDYVHDCGESDDDHGNIGGDPVDNGGGDPELPDLDEDEELDEDAVIKDFVLDAVLRLVEIKGEAGFSLKTLEELLIWGQNLHCANNEQLLPFWPSCWSEVQVFLENVGYKSPQLYWICLDESHPCLFGLMREKAELCIHCGKEGTIPYYYLSATDKVKRWCSFPTMCRNMTAHWREKSHWLPAQWKEGWGWLYELLSAPVACDGVDTTRLVESPSCQNIFQHIPQQVRGDPRNIAYDLHWDGWQLFSSTSKSCGIPVNYAIMVDEIPAGPATLRHLVLCTSGDHVGLCEIGKFIKCGKKGCRRCDTTSAYFPAQHHYYFTNNRYQARFPPPSKSILPKVEHIRQIDEEERIMNLEHPDSQQELKLVLAIGKQLKFDVAKNQKKQRKRLQEDKVDRAKIWAKSINQAKMLVSMDAGIRNQSNKGILVGGLQDYHLSEDVKMLVAECVEAELKNVEESGKSCRSVWFPGHKFNGLLYRENETIIFINHEGEILGKILTIFSISGESRAFLRSKRFHWTGDATSNFHKTVQEDNQIVVGELKYISRKVMLQKALDGDNKLVVIDFMRRIFLIVSGSVIVPYYPVSNDMILVQGGEEDEIWKARVSAFNLQRKTLQCRFFVKENGVWIPKHGSQNQIISFDSILGIASGIWLTEYSKWLEN</sequence>
<feature type="region of interest" description="Disordered" evidence="1">
    <location>
        <begin position="1"/>
        <end position="89"/>
    </location>
</feature>
<feature type="compositionally biased region" description="Low complexity" evidence="1">
    <location>
        <begin position="36"/>
        <end position="47"/>
    </location>
</feature>